<feature type="compositionally biased region" description="Low complexity" evidence="1">
    <location>
        <begin position="1263"/>
        <end position="1278"/>
    </location>
</feature>
<feature type="region of interest" description="Disordered" evidence="1">
    <location>
        <begin position="1230"/>
        <end position="1282"/>
    </location>
</feature>
<feature type="compositionally biased region" description="Polar residues" evidence="1">
    <location>
        <begin position="1235"/>
        <end position="1249"/>
    </location>
</feature>
<evidence type="ECO:0000256" key="2">
    <source>
        <dbReference type="SAM" id="Phobius"/>
    </source>
</evidence>
<dbReference type="Gene3D" id="3.30.200.20">
    <property type="entry name" value="Phosphorylase Kinase, domain 1"/>
    <property type="match status" value="1"/>
</dbReference>
<dbReference type="PROSITE" id="PS00109">
    <property type="entry name" value="PROTEIN_KINASE_TYR"/>
    <property type="match status" value="1"/>
</dbReference>
<organism evidence="4 5">
    <name type="scientific">Caenorhabditis briggsae</name>
    <dbReference type="NCBI Taxonomy" id="6238"/>
    <lineage>
        <taxon>Eukaryota</taxon>
        <taxon>Metazoa</taxon>
        <taxon>Ecdysozoa</taxon>
        <taxon>Nematoda</taxon>
        <taxon>Chromadorea</taxon>
        <taxon>Rhabditida</taxon>
        <taxon>Rhabditina</taxon>
        <taxon>Rhabditomorpha</taxon>
        <taxon>Rhabditoidea</taxon>
        <taxon>Rhabditidae</taxon>
        <taxon>Peloderinae</taxon>
        <taxon>Caenorhabditis</taxon>
    </lineage>
</organism>
<name>A0AAE9A0H0_CAEBR</name>
<dbReference type="Gene3D" id="1.10.510.10">
    <property type="entry name" value="Transferase(Phosphotransferase) domain 1"/>
    <property type="match status" value="1"/>
</dbReference>
<reference evidence="4 5" key="1">
    <citation type="submission" date="2022-02" db="EMBL/GenBank/DDBJ databases">
        <title>Chromosome-level reference genomes for two strains of Caenorhabditis briggsae: an improved platform for comparative genomics.</title>
        <authorList>
            <person name="Stevens L."/>
            <person name="Andersen E.C."/>
        </authorList>
    </citation>
    <scope>NUCLEOTIDE SEQUENCE [LARGE SCALE GENOMIC DNA]</scope>
    <source>
        <strain evidence="4">QX1410_ONT</strain>
        <tissue evidence="4">Whole-organism</tissue>
    </source>
</reference>
<dbReference type="InterPro" id="IPR011009">
    <property type="entry name" value="Kinase-like_dom_sf"/>
</dbReference>
<keyword evidence="2" id="KW-0472">Membrane</keyword>
<evidence type="ECO:0000313" key="5">
    <source>
        <dbReference type="Proteomes" id="UP000827892"/>
    </source>
</evidence>
<proteinExistence type="predicted"/>
<dbReference type="Gene3D" id="1.10.472.10">
    <property type="entry name" value="Cyclin-like"/>
    <property type="match status" value="1"/>
</dbReference>
<keyword evidence="2" id="KW-0812">Transmembrane</keyword>
<sequence>MAPLFPDFRKIRKRMKRSLNFGSKQPAALNYPLTQLVVDYFDKKSTFDYLEPHTSAMISKNGFADPCTLVVALVYLDRLRDQNKEYFEATDPVSLYVPALVLASKYIHDTDTYDRVSNSEWAESLKMNFDELNSKEWELVKKLDWNVAVKNEEFEKYLEKMEKWVAGSFVEKNDFMTYNELLQLSSMIPIIDIVKQLIEFISSTSLIYCLTLALMSATMSTVSEPSTSTDVSVSRDTNRTFSPVFLSPRTPSEPTNDFTFEFSEHKWNIEEDVEFEKENGTEAELCPFKSARRAIDQSGDGCVVPMLSHKIARLLLLLVLCFLSHLLCAGFCATDGHGGSPTNGNQYYFCNADNFTKQLEPPVKNDSTTGNYCDVVFLLDLDSTYTSEENYTQVIEFISDTTDTCMNRGIGYNVFAYPMWNESLTTKCCDPQQCRVSFGFMKYADYVGHYTSLDPIQPVTSQYNFSYVLIDDLKNIGGNTKDACLYNNYVLITNRIFDIRQQPIVIDEISKIENVGCLTLTVIVVGNDQITTKDMYDYYQTTLNYVVPNFNCLYLLKDCIKPCGSKGSNECFQLALSTCANPTTPEQTTVATTPTTPSTPEPTPNASFLNDWQITYLFAVTNATTDEEFNRLVNYISDPLQECNGKSMIIRFLARDNMNSGWMNDLNHAGDYLQKLKPEEVLIGTGPLTDRASLLPGMDNITFDLVYEAVSRPPKYNEGVSVPRVVLLTDFVSKSFLDNYNTSLLPLLEYYDFNIIAFTNDSYYQYKTKLSIKSKQITNDAGYEDSNELKLCKSKEGANVTTIMFIIIGTCSGAMFILILLTVLYRQKYMWMRKLKKFKTSHTHDSIDDQMIDYWELSWEKLVVKNEKLGHGAYGHVFKGKINGIPPAINKFLTAEALDFTDCDCAVKMLPKYATESAKQEFRHEIELMKNLGFNEHIVNMLGCITISTKSCLVLEYCCHRDLLRYVKNKKCDLEISRSVDDTIDSHKEFLNFAWQITQGMRFLVDKKIIHRDLAARNVLITEQCGMKSAKVSDFGLAISCEPSENGNEVTGSDRLPIKWLALESLEKAEFSHKSDVWSFGIVIFEMYSLGEVPFAEIEPTELIAHLKTGARPKTPLLATDKIEEIMASCWEEKPLKRPEFDELSSILATQLEQTTEGYGYLQLIRTRDYRVVAEIKGPTEEQNKSTDEPICIDDHPPYVTRNRSVTWRSKPNGEAKLGREYSLTTHVCEDETSQKQAPNGTPKLPTTTEPHENNKKDKKKSYLNLPNLLPSLNSINPFSKDNEFKKTLKKKKFYSRRGSVPY</sequence>
<dbReference type="PANTHER" id="PTHR24416:SF488">
    <property type="entry name" value="PROTEIN KINASE DOMAIN-CONTAINING PROTEIN"/>
    <property type="match status" value="1"/>
</dbReference>
<dbReference type="FunFam" id="1.10.510.10:FF:000960">
    <property type="entry name" value="Protein CBG19102"/>
    <property type="match status" value="1"/>
</dbReference>
<dbReference type="InterPro" id="IPR020635">
    <property type="entry name" value="Tyr_kinase_cat_dom"/>
</dbReference>
<dbReference type="PRINTS" id="PR00109">
    <property type="entry name" value="TYRKINASE"/>
</dbReference>
<dbReference type="Proteomes" id="UP000827892">
    <property type="component" value="Chromosome V"/>
</dbReference>
<accession>A0AAE9A0H0</accession>
<evidence type="ECO:0000259" key="3">
    <source>
        <dbReference type="PROSITE" id="PS50011"/>
    </source>
</evidence>
<dbReference type="FunFam" id="3.30.200.20:FF:000575">
    <property type="entry name" value="Protein KINase"/>
    <property type="match status" value="1"/>
</dbReference>
<dbReference type="InterPro" id="IPR001245">
    <property type="entry name" value="Ser-Thr/Tyr_kinase_cat_dom"/>
</dbReference>
<dbReference type="InterPro" id="IPR050122">
    <property type="entry name" value="RTK"/>
</dbReference>
<keyword evidence="2" id="KW-1133">Transmembrane helix</keyword>
<feature type="compositionally biased region" description="Low complexity" evidence="1">
    <location>
        <begin position="584"/>
        <end position="596"/>
    </location>
</feature>
<dbReference type="PANTHER" id="PTHR24416">
    <property type="entry name" value="TYROSINE-PROTEIN KINASE RECEPTOR"/>
    <property type="match status" value="1"/>
</dbReference>
<dbReference type="CDD" id="cd00192">
    <property type="entry name" value="PTKc"/>
    <property type="match status" value="1"/>
</dbReference>
<evidence type="ECO:0000313" key="4">
    <source>
        <dbReference type="EMBL" id="ULT90507.1"/>
    </source>
</evidence>
<dbReference type="Pfam" id="PF07714">
    <property type="entry name" value="PK_Tyr_Ser-Thr"/>
    <property type="match status" value="1"/>
</dbReference>
<dbReference type="SUPFAM" id="SSF47954">
    <property type="entry name" value="Cyclin-like"/>
    <property type="match status" value="1"/>
</dbReference>
<protein>
    <recommendedName>
        <fullName evidence="3">Protein kinase domain-containing protein</fullName>
    </recommendedName>
</protein>
<dbReference type="InterPro" id="IPR000719">
    <property type="entry name" value="Prot_kinase_dom"/>
</dbReference>
<dbReference type="SUPFAM" id="SSF56112">
    <property type="entry name" value="Protein kinase-like (PK-like)"/>
    <property type="match status" value="1"/>
</dbReference>
<gene>
    <name evidence="4" type="ORF">L3Y34_008677</name>
</gene>
<feature type="domain" description="Protein kinase" evidence="3">
    <location>
        <begin position="863"/>
        <end position="1162"/>
    </location>
</feature>
<dbReference type="GO" id="GO:0005524">
    <property type="term" value="F:ATP binding"/>
    <property type="evidence" value="ECO:0007669"/>
    <property type="project" value="InterPro"/>
</dbReference>
<dbReference type="CDD" id="cd20557">
    <property type="entry name" value="CYCLIN_ScPCL1-like"/>
    <property type="match status" value="1"/>
</dbReference>
<evidence type="ECO:0000256" key="1">
    <source>
        <dbReference type="SAM" id="MobiDB-lite"/>
    </source>
</evidence>
<feature type="region of interest" description="Disordered" evidence="1">
    <location>
        <begin position="584"/>
        <end position="604"/>
    </location>
</feature>
<dbReference type="EMBL" id="CP090895">
    <property type="protein sequence ID" value="ULT90507.1"/>
    <property type="molecule type" value="Genomic_DNA"/>
</dbReference>
<dbReference type="InterPro" id="IPR036915">
    <property type="entry name" value="Cyclin-like_sf"/>
</dbReference>
<dbReference type="GO" id="GO:0004713">
    <property type="term" value="F:protein tyrosine kinase activity"/>
    <property type="evidence" value="ECO:0007669"/>
    <property type="project" value="InterPro"/>
</dbReference>
<dbReference type="InterPro" id="IPR008266">
    <property type="entry name" value="Tyr_kinase_AS"/>
</dbReference>
<feature type="transmembrane region" description="Helical" evidence="2">
    <location>
        <begin position="803"/>
        <end position="825"/>
    </location>
</feature>
<dbReference type="SMART" id="SM00219">
    <property type="entry name" value="TyrKc"/>
    <property type="match status" value="1"/>
</dbReference>
<dbReference type="PROSITE" id="PS50011">
    <property type="entry name" value="PROTEIN_KINASE_DOM"/>
    <property type="match status" value="1"/>
</dbReference>